<dbReference type="PANTHER" id="PTHR43840:SF15">
    <property type="entry name" value="MITOCHONDRIAL METAL TRANSPORTER 1-RELATED"/>
    <property type="match status" value="1"/>
</dbReference>
<dbReference type="InterPro" id="IPR027470">
    <property type="entry name" value="Cation_efflux_CTD"/>
</dbReference>
<dbReference type="Pfam" id="PF01545">
    <property type="entry name" value="Cation_efflux"/>
    <property type="match status" value="1"/>
</dbReference>
<evidence type="ECO:0000256" key="7">
    <source>
        <dbReference type="ARBA" id="ARBA00022989"/>
    </source>
</evidence>
<dbReference type="RefSeq" id="WP_131482362.1">
    <property type="nucleotide sequence ID" value="NZ_SJDL01000020.1"/>
</dbReference>
<dbReference type="InterPro" id="IPR002524">
    <property type="entry name" value="Cation_efflux"/>
</dbReference>
<keyword evidence="6" id="KW-0406">Ion transport</keyword>
<dbReference type="NCBIfam" id="TIGR01297">
    <property type="entry name" value="CDF"/>
    <property type="match status" value="1"/>
</dbReference>
<dbReference type="PANTHER" id="PTHR43840">
    <property type="entry name" value="MITOCHONDRIAL METAL TRANSPORTER 1-RELATED"/>
    <property type="match status" value="1"/>
</dbReference>
<evidence type="ECO:0000256" key="1">
    <source>
        <dbReference type="ARBA" id="ARBA00004141"/>
    </source>
</evidence>
<organism evidence="12 13">
    <name type="scientific">Marinobacter halodurans</name>
    <dbReference type="NCBI Taxonomy" id="2528979"/>
    <lineage>
        <taxon>Bacteria</taxon>
        <taxon>Pseudomonadati</taxon>
        <taxon>Pseudomonadota</taxon>
        <taxon>Gammaproteobacteria</taxon>
        <taxon>Pseudomonadales</taxon>
        <taxon>Marinobacteraceae</taxon>
        <taxon>Marinobacter</taxon>
    </lineage>
</organism>
<feature type="transmembrane region" description="Helical" evidence="9">
    <location>
        <begin position="123"/>
        <end position="141"/>
    </location>
</feature>
<reference evidence="12 13" key="1">
    <citation type="submission" date="2019-02" db="EMBL/GenBank/DDBJ databases">
        <title>Marinobacter halodurans sp. nov., a marine bacterium isolated from sea tidal flat.</title>
        <authorList>
            <person name="Yoo Y."/>
            <person name="Lee D.W."/>
            <person name="Kim B.S."/>
            <person name="Kim J.-J."/>
        </authorList>
    </citation>
    <scope>NUCLEOTIDE SEQUENCE [LARGE SCALE GENOMIC DNA]</scope>
    <source>
        <strain evidence="12 13">YJ-S3-2</strain>
    </source>
</reference>
<evidence type="ECO:0000259" key="10">
    <source>
        <dbReference type="Pfam" id="PF01545"/>
    </source>
</evidence>
<dbReference type="Gene3D" id="3.30.70.1350">
    <property type="entry name" value="Cation efflux protein, cytoplasmic domain"/>
    <property type="match status" value="1"/>
</dbReference>
<dbReference type="EMBL" id="SJDL01000020">
    <property type="protein sequence ID" value="TBW54616.1"/>
    <property type="molecule type" value="Genomic_DNA"/>
</dbReference>
<dbReference type="InterPro" id="IPR036837">
    <property type="entry name" value="Cation_efflux_CTD_sf"/>
</dbReference>
<evidence type="ECO:0000256" key="2">
    <source>
        <dbReference type="ARBA" id="ARBA00010212"/>
    </source>
</evidence>
<keyword evidence="3" id="KW-0813">Transport</keyword>
<feature type="domain" description="Cation efflux protein transmembrane" evidence="10">
    <location>
        <begin position="19"/>
        <end position="212"/>
    </location>
</feature>
<dbReference type="SUPFAM" id="SSF160240">
    <property type="entry name" value="Cation efflux protein cytoplasmic domain-like"/>
    <property type="match status" value="1"/>
</dbReference>
<evidence type="ECO:0000256" key="9">
    <source>
        <dbReference type="SAM" id="Phobius"/>
    </source>
</evidence>
<feature type="transmembrane region" description="Helical" evidence="9">
    <location>
        <begin position="12"/>
        <end position="38"/>
    </location>
</feature>
<keyword evidence="4" id="KW-0410">Iron transport</keyword>
<dbReference type="InterPro" id="IPR027469">
    <property type="entry name" value="Cation_efflux_TMD_sf"/>
</dbReference>
<feature type="transmembrane region" description="Helical" evidence="9">
    <location>
        <begin position="44"/>
        <end position="64"/>
    </location>
</feature>
<dbReference type="Pfam" id="PF16916">
    <property type="entry name" value="ZT_dimer"/>
    <property type="match status" value="1"/>
</dbReference>
<evidence type="ECO:0000256" key="5">
    <source>
        <dbReference type="ARBA" id="ARBA00022692"/>
    </source>
</evidence>
<keyword evidence="8 9" id="KW-0472">Membrane</keyword>
<evidence type="ECO:0000313" key="13">
    <source>
        <dbReference type="Proteomes" id="UP000313645"/>
    </source>
</evidence>
<dbReference type="InterPro" id="IPR050291">
    <property type="entry name" value="CDF_Transporter"/>
</dbReference>
<evidence type="ECO:0000256" key="3">
    <source>
        <dbReference type="ARBA" id="ARBA00022448"/>
    </source>
</evidence>
<evidence type="ECO:0000256" key="6">
    <source>
        <dbReference type="ARBA" id="ARBA00022906"/>
    </source>
</evidence>
<keyword evidence="13" id="KW-1185">Reference proteome</keyword>
<gene>
    <name evidence="12" type="ORF">EZI54_13205</name>
</gene>
<feature type="domain" description="Cation efflux protein cytoplasmic" evidence="11">
    <location>
        <begin position="217"/>
        <end position="293"/>
    </location>
</feature>
<evidence type="ECO:0000313" key="12">
    <source>
        <dbReference type="EMBL" id="TBW54616.1"/>
    </source>
</evidence>
<accession>A0ABY1ZMX0</accession>
<keyword evidence="6" id="KW-0864">Zinc transport</keyword>
<dbReference type="Gene3D" id="1.20.1510.10">
    <property type="entry name" value="Cation efflux protein transmembrane domain"/>
    <property type="match status" value="1"/>
</dbReference>
<evidence type="ECO:0000256" key="4">
    <source>
        <dbReference type="ARBA" id="ARBA00022496"/>
    </source>
</evidence>
<dbReference type="InterPro" id="IPR058533">
    <property type="entry name" value="Cation_efflux_TM"/>
</dbReference>
<keyword evidence="4" id="KW-0408">Iron</keyword>
<feature type="transmembrane region" description="Helical" evidence="9">
    <location>
        <begin position="85"/>
        <end position="103"/>
    </location>
</feature>
<comment type="caution">
    <text evidence="12">The sequence shown here is derived from an EMBL/GenBank/DDBJ whole genome shotgun (WGS) entry which is preliminary data.</text>
</comment>
<keyword evidence="5 9" id="KW-0812">Transmembrane</keyword>
<keyword evidence="6" id="KW-0862">Zinc</keyword>
<comment type="similarity">
    <text evidence="2">Belongs to the cation diffusion facilitator (CDF) transporter (TC 2.A.4) family. FieF subfamily.</text>
</comment>
<proteinExistence type="inferred from homology"/>
<evidence type="ECO:0000259" key="11">
    <source>
        <dbReference type="Pfam" id="PF16916"/>
    </source>
</evidence>
<evidence type="ECO:0000256" key="8">
    <source>
        <dbReference type="ARBA" id="ARBA00023136"/>
    </source>
</evidence>
<name>A0ABY1ZMX0_9GAMM</name>
<sequence length="387" mass="42370">MTDIKLKQEQQAATRVTLIGMILDIILGVGKCIIGVFFHSQALVIDGIHSFSDVASDLLVLGLMRTARQAPDSDHPYGHQRFETLGTMVLGSFLIGLAGALAWDSLQRMLSEPGDTTLPGWPVLVAAGLSILGKEWIYRYTRRVGEAIRSDLIIANAWHSRTDAFSSIIVLAGAAGAMTGVAWLDALAAIGVSVVIGHVGWSLTWSSVKELVDTAIDDDRTREIHDIARATEGVRDVHDLRSRRMGGDVLLDLHLLVSPVISVSEGHEIGVKVTQRIRDAHPDISDVIFHIDAENDSGAEPTESGLPTRSEIIQALERAWHDRLEPEALRSLRLHYLGDRVSVEIFIRNPDTLTQPVSIQQLRDAASHLNWLGSIRVWRPMEPGTAG</sequence>
<keyword evidence="7 9" id="KW-1133">Transmembrane helix</keyword>
<dbReference type="Proteomes" id="UP000313645">
    <property type="component" value="Unassembled WGS sequence"/>
</dbReference>
<comment type="subcellular location">
    <subcellularLocation>
        <location evidence="1">Membrane</location>
        <topology evidence="1">Multi-pass membrane protein</topology>
    </subcellularLocation>
</comment>
<dbReference type="SUPFAM" id="SSF161111">
    <property type="entry name" value="Cation efflux protein transmembrane domain-like"/>
    <property type="match status" value="1"/>
</dbReference>
<feature type="transmembrane region" description="Helical" evidence="9">
    <location>
        <begin position="162"/>
        <end position="184"/>
    </location>
</feature>
<protein>
    <submittedName>
        <fullName evidence="12">Cation transporter</fullName>
    </submittedName>
</protein>